<organism evidence="1 2">
    <name type="scientific">Rotaria socialis</name>
    <dbReference type="NCBI Taxonomy" id="392032"/>
    <lineage>
        <taxon>Eukaryota</taxon>
        <taxon>Metazoa</taxon>
        <taxon>Spiralia</taxon>
        <taxon>Gnathifera</taxon>
        <taxon>Rotifera</taxon>
        <taxon>Eurotatoria</taxon>
        <taxon>Bdelloidea</taxon>
        <taxon>Philodinida</taxon>
        <taxon>Philodinidae</taxon>
        <taxon>Rotaria</taxon>
    </lineage>
</organism>
<accession>A0A822ELG3</accession>
<proteinExistence type="predicted"/>
<protein>
    <submittedName>
        <fullName evidence="1">Uncharacterized protein</fullName>
    </submittedName>
</protein>
<dbReference type="Proteomes" id="UP000663848">
    <property type="component" value="Unassembled WGS sequence"/>
</dbReference>
<sequence length="58" mass="6512">SNLIRFVSSSSSRCSATSKSATESAIADDEIRRNLLDNITVARDSFNHVQLYKLMTYQ</sequence>
<dbReference type="AlphaFoldDB" id="A0A822ELG3"/>
<gene>
    <name evidence="1" type="ORF">QYT958_LOCUS44996</name>
</gene>
<feature type="non-terminal residue" evidence="1">
    <location>
        <position position="1"/>
    </location>
</feature>
<name>A0A822ELG3_9BILA</name>
<evidence type="ECO:0000313" key="2">
    <source>
        <dbReference type="Proteomes" id="UP000663848"/>
    </source>
</evidence>
<evidence type="ECO:0000313" key="1">
    <source>
        <dbReference type="EMBL" id="CAF5103820.1"/>
    </source>
</evidence>
<reference evidence="1" key="1">
    <citation type="submission" date="2021-02" db="EMBL/GenBank/DDBJ databases">
        <authorList>
            <person name="Nowell W R."/>
        </authorList>
    </citation>
    <scope>NUCLEOTIDE SEQUENCE</scope>
</reference>
<comment type="caution">
    <text evidence="1">The sequence shown here is derived from an EMBL/GenBank/DDBJ whole genome shotgun (WGS) entry which is preliminary data.</text>
</comment>
<dbReference type="EMBL" id="CAJOBR010072469">
    <property type="protein sequence ID" value="CAF5103820.1"/>
    <property type="molecule type" value="Genomic_DNA"/>
</dbReference>